<keyword evidence="3" id="KW-1185">Reference proteome</keyword>
<accession>A0A2R6X1K2</accession>
<evidence type="ECO:0000256" key="1">
    <source>
        <dbReference type="SAM" id="MobiDB-lite"/>
    </source>
</evidence>
<reference evidence="3" key="1">
    <citation type="journal article" date="2017" name="Cell">
        <title>Insights into land plant evolution garnered from the Marchantia polymorpha genome.</title>
        <authorList>
            <person name="Bowman J.L."/>
            <person name="Kohchi T."/>
            <person name="Yamato K.T."/>
            <person name="Jenkins J."/>
            <person name="Shu S."/>
            <person name="Ishizaki K."/>
            <person name="Yamaoka S."/>
            <person name="Nishihama R."/>
            <person name="Nakamura Y."/>
            <person name="Berger F."/>
            <person name="Adam C."/>
            <person name="Aki S.S."/>
            <person name="Althoff F."/>
            <person name="Araki T."/>
            <person name="Arteaga-Vazquez M.A."/>
            <person name="Balasubrmanian S."/>
            <person name="Barry K."/>
            <person name="Bauer D."/>
            <person name="Boehm C.R."/>
            <person name="Briginshaw L."/>
            <person name="Caballero-Perez J."/>
            <person name="Catarino B."/>
            <person name="Chen F."/>
            <person name="Chiyoda S."/>
            <person name="Chovatia M."/>
            <person name="Davies K.M."/>
            <person name="Delmans M."/>
            <person name="Demura T."/>
            <person name="Dierschke T."/>
            <person name="Dolan L."/>
            <person name="Dorantes-Acosta A.E."/>
            <person name="Eklund D.M."/>
            <person name="Florent S.N."/>
            <person name="Flores-Sandoval E."/>
            <person name="Fujiyama A."/>
            <person name="Fukuzawa H."/>
            <person name="Galik B."/>
            <person name="Grimanelli D."/>
            <person name="Grimwood J."/>
            <person name="Grossniklaus U."/>
            <person name="Hamada T."/>
            <person name="Haseloff J."/>
            <person name="Hetherington A.J."/>
            <person name="Higo A."/>
            <person name="Hirakawa Y."/>
            <person name="Hundley H.N."/>
            <person name="Ikeda Y."/>
            <person name="Inoue K."/>
            <person name="Inoue S.I."/>
            <person name="Ishida S."/>
            <person name="Jia Q."/>
            <person name="Kakita M."/>
            <person name="Kanazawa T."/>
            <person name="Kawai Y."/>
            <person name="Kawashima T."/>
            <person name="Kennedy M."/>
            <person name="Kinose K."/>
            <person name="Kinoshita T."/>
            <person name="Kohara Y."/>
            <person name="Koide E."/>
            <person name="Komatsu K."/>
            <person name="Kopischke S."/>
            <person name="Kubo M."/>
            <person name="Kyozuka J."/>
            <person name="Lagercrantz U."/>
            <person name="Lin S.S."/>
            <person name="Lindquist E."/>
            <person name="Lipzen A.M."/>
            <person name="Lu C.W."/>
            <person name="De Luna E."/>
            <person name="Martienssen R.A."/>
            <person name="Minamino N."/>
            <person name="Mizutani M."/>
            <person name="Mizutani M."/>
            <person name="Mochizuki N."/>
            <person name="Monte I."/>
            <person name="Mosher R."/>
            <person name="Nagasaki H."/>
            <person name="Nakagami H."/>
            <person name="Naramoto S."/>
            <person name="Nishitani K."/>
            <person name="Ohtani M."/>
            <person name="Okamoto T."/>
            <person name="Okumura M."/>
            <person name="Phillips J."/>
            <person name="Pollak B."/>
            <person name="Reinders A."/>
            <person name="Rovekamp M."/>
            <person name="Sano R."/>
            <person name="Sawa S."/>
            <person name="Schmid M.W."/>
            <person name="Shirakawa M."/>
            <person name="Solano R."/>
            <person name="Spunde A."/>
            <person name="Suetsugu N."/>
            <person name="Sugano S."/>
            <person name="Sugiyama A."/>
            <person name="Sun R."/>
            <person name="Suzuki Y."/>
            <person name="Takenaka M."/>
            <person name="Takezawa D."/>
            <person name="Tomogane H."/>
            <person name="Tsuzuki M."/>
            <person name="Ueda T."/>
            <person name="Umeda M."/>
            <person name="Ward J.M."/>
            <person name="Watanabe Y."/>
            <person name="Yazaki K."/>
            <person name="Yokoyama R."/>
            <person name="Yoshitake Y."/>
            <person name="Yotsui I."/>
            <person name="Zachgo S."/>
            <person name="Schmutz J."/>
        </authorList>
    </citation>
    <scope>NUCLEOTIDE SEQUENCE [LARGE SCALE GENOMIC DNA]</scope>
    <source>
        <strain evidence="3">Tak-1</strain>
    </source>
</reference>
<dbReference type="Gramene" id="Mp2g13920.1">
    <property type="protein sequence ID" value="Mp2g13920.1.cds"/>
    <property type="gene ID" value="Mp2g13920"/>
</dbReference>
<gene>
    <name evidence="2" type="ORF">MARPO_0042s0021</name>
</gene>
<dbReference type="AlphaFoldDB" id="A0A2R6X1K2"/>
<evidence type="ECO:0000313" key="3">
    <source>
        <dbReference type="Proteomes" id="UP000244005"/>
    </source>
</evidence>
<name>A0A2R6X1K2_MARPO</name>
<organism evidence="2 3">
    <name type="scientific">Marchantia polymorpha</name>
    <name type="common">Common liverwort</name>
    <name type="synonym">Marchantia aquatica</name>
    <dbReference type="NCBI Taxonomy" id="3197"/>
    <lineage>
        <taxon>Eukaryota</taxon>
        <taxon>Viridiplantae</taxon>
        <taxon>Streptophyta</taxon>
        <taxon>Embryophyta</taxon>
        <taxon>Marchantiophyta</taxon>
        <taxon>Marchantiopsida</taxon>
        <taxon>Marchantiidae</taxon>
        <taxon>Marchantiales</taxon>
        <taxon>Marchantiaceae</taxon>
        <taxon>Marchantia</taxon>
    </lineage>
</organism>
<dbReference type="EMBL" id="KZ772714">
    <property type="protein sequence ID" value="PTQ39970.1"/>
    <property type="molecule type" value="Genomic_DNA"/>
</dbReference>
<dbReference type="Proteomes" id="UP000244005">
    <property type="component" value="Unassembled WGS sequence"/>
</dbReference>
<proteinExistence type="predicted"/>
<evidence type="ECO:0000313" key="2">
    <source>
        <dbReference type="EMBL" id="PTQ39970.1"/>
    </source>
</evidence>
<sequence>MDGWMDGSATAARRGRRGPRWGPAGLHKRRGLSPPPPGPTGPRGSPGHAIPVRPSALHRLPPAIPVGLRITKRCGEKRRDAGAAHRAMHWATGSGPSRCERSCVAGLASGTWTAKAKQKRPTAKRVVALIGELWAESGACEVDCFGRECSI</sequence>
<feature type="region of interest" description="Disordered" evidence="1">
    <location>
        <begin position="1"/>
        <end position="58"/>
    </location>
</feature>
<protein>
    <submittedName>
        <fullName evidence="2">Uncharacterized protein</fullName>
    </submittedName>
</protein>